<protein>
    <recommendedName>
        <fullName evidence="1">F-box domain-containing protein</fullName>
    </recommendedName>
</protein>
<reference evidence="2 3" key="1">
    <citation type="submission" date="2024-07" db="EMBL/GenBank/DDBJ databases">
        <title>Section-level genome sequencing and comparative genomics of Aspergillus sections Usti and Cavernicolus.</title>
        <authorList>
            <consortium name="Lawrence Berkeley National Laboratory"/>
            <person name="Nybo J.L."/>
            <person name="Vesth T.C."/>
            <person name="Theobald S."/>
            <person name="Frisvad J.C."/>
            <person name="Larsen T.O."/>
            <person name="Kjaerboelling I."/>
            <person name="Rothschild-Mancinelli K."/>
            <person name="Lyhne E.K."/>
            <person name="Kogle M.E."/>
            <person name="Barry K."/>
            <person name="Clum A."/>
            <person name="Na H."/>
            <person name="Ledsgaard L."/>
            <person name="Lin J."/>
            <person name="Lipzen A."/>
            <person name="Kuo A."/>
            <person name="Riley R."/>
            <person name="Mondo S."/>
            <person name="Labutti K."/>
            <person name="Haridas S."/>
            <person name="Pangalinan J."/>
            <person name="Salamov A.A."/>
            <person name="Simmons B.A."/>
            <person name="Magnuson J.K."/>
            <person name="Chen J."/>
            <person name="Drula E."/>
            <person name="Henrissat B."/>
            <person name="Wiebenga A."/>
            <person name="Lubbers R.J."/>
            <person name="Gomes A.C."/>
            <person name="Makela M.R."/>
            <person name="Stajich J."/>
            <person name="Grigoriev I.V."/>
            <person name="Mortensen U.H."/>
            <person name="De Vries R.P."/>
            <person name="Baker S.E."/>
            <person name="Andersen M.R."/>
        </authorList>
    </citation>
    <scope>NUCLEOTIDE SEQUENCE [LARGE SCALE GENOMIC DNA]</scope>
    <source>
        <strain evidence="2 3">CBS 588.65</strain>
    </source>
</reference>
<dbReference type="PROSITE" id="PS50181">
    <property type="entry name" value="FBOX"/>
    <property type="match status" value="1"/>
</dbReference>
<dbReference type="CDD" id="cd09917">
    <property type="entry name" value="F-box_SF"/>
    <property type="match status" value="1"/>
</dbReference>
<keyword evidence="3" id="KW-1185">Reference proteome</keyword>
<evidence type="ECO:0000259" key="1">
    <source>
        <dbReference type="PROSITE" id="PS50181"/>
    </source>
</evidence>
<proteinExistence type="predicted"/>
<evidence type="ECO:0000313" key="2">
    <source>
        <dbReference type="EMBL" id="KAL2810806.1"/>
    </source>
</evidence>
<dbReference type="InterPro" id="IPR001810">
    <property type="entry name" value="F-box_dom"/>
</dbReference>
<comment type="caution">
    <text evidence="2">The sequence shown here is derived from an EMBL/GenBank/DDBJ whole genome shotgun (WGS) entry which is preliminary data.</text>
</comment>
<dbReference type="SUPFAM" id="SSF81383">
    <property type="entry name" value="F-box domain"/>
    <property type="match status" value="1"/>
</dbReference>
<dbReference type="Pfam" id="PF12937">
    <property type="entry name" value="F-box-like"/>
    <property type="match status" value="1"/>
</dbReference>
<gene>
    <name evidence="2" type="ORF">BJX63DRAFT_433901</name>
</gene>
<feature type="domain" description="F-box" evidence="1">
    <location>
        <begin position="1"/>
        <end position="44"/>
    </location>
</feature>
<name>A0ABR4H5W3_9EURO</name>
<dbReference type="InterPro" id="IPR036047">
    <property type="entry name" value="F-box-like_dom_sf"/>
</dbReference>
<sequence>MLITTPPEILGHILAYVDNDALVSLSSTSRNLNACVVPHIYRHTDLDIWLTDEITERYDAPLTALRGLAANFQGQCQHIKS</sequence>
<dbReference type="Proteomes" id="UP001610334">
    <property type="component" value="Unassembled WGS sequence"/>
</dbReference>
<evidence type="ECO:0000313" key="3">
    <source>
        <dbReference type="Proteomes" id="UP001610334"/>
    </source>
</evidence>
<accession>A0ABR4H5W3</accession>
<dbReference type="EMBL" id="JBFXLT010000066">
    <property type="protein sequence ID" value="KAL2810806.1"/>
    <property type="molecule type" value="Genomic_DNA"/>
</dbReference>
<organism evidence="2 3">
    <name type="scientific">Aspergillus granulosus</name>
    <dbReference type="NCBI Taxonomy" id="176169"/>
    <lineage>
        <taxon>Eukaryota</taxon>
        <taxon>Fungi</taxon>
        <taxon>Dikarya</taxon>
        <taxon>Ascomycota</taxon>
        <taxon>Pezizomycotina</taxon>
        <taxon>Eurotiomycetes</taxon>
        <taxon>Eurotiomycetidae</taxon>
        <taxon>Eurotiales</taxon>
        <taxon>Aspergillaceae</taxon>
        <taxon>Aspergillus</taxon>
        <taxon>Aspergillus subgen. Nidulantes</taxon>
    </lineage>
</organism>